<keyword evidence="2" id="KW-1185">Reference proteome</keyword>
<dbReference type="EMBL" id="BAABAB010000022">
    <property type="protein sequence ID" value="GAA3627681.1"/>
    <property type="molecule type" value="Genomic_DNA"/>
</dbReference>
<evidence type="ECO:0000313" key="1">
    <source>
        <dbReference type="EMBL" id="GAA3627681.1"/>
    </source>
</evidence>
<organism evidence="1 2">
    <name type="scientific">Microlunatus ginsengisoli</name>
    <dbReference type="NCBI Taxonomy" id="363863"/>
    <lineage>
        <taxon>Bacteria</taxon>
        <taxon>Bacillati</taxon>
        <taxon>Actinomycetota</taxon>
        <taxon>Actinomycetes</taxon>
        <taxon>Propionibacteriales</taxon>
        <taxon>Propionibacteriaceae</taxon>
        <taxon>Microlunatus</taxon>
    </lineage>
</organism>
<sequence length="291" mass="32269">MVRLTHNGLKIWYATPDAPAPDGTLEQRQGVSVTVGVRPANPSNAVSVRYRVDGQVGQSISALLVANDFQQQTQYFRATFPTFWSGDSVEYMPIVSCNGRRAPDPETASAFPTRFRLSQESAAVPASRPAERTAERRPEFAARLEHLAHVRVELAREPELFGETPAGFIINWPPVSGTVDGPALHASVVPGGVHQTAVRPDGIGILTVTVTIETHDRILIAEHASATVDFGEDWRSWLPVRKWRPTLPVRSAIRMVSSEPRYGWLNRLQCLGIGEARLYEYLYAYDLYAVH</sequence>
<proteinExistence type="predicted"/>
<dbReference type="Gene3D" id="2.40.160.20">
    <property type="match status" value="1"/>
</dbReference>
<name>A0ABP7AA01_9ACTN</name>
<dbReference type="Proteomes" id="UP001501490">
    <property type="component" value="Unassembled WGS sequence"/>
</dbReference>
<dbReference type="RefSeq" id="WP_344806396.1">
    <property type="nucleotide sequence ID" value="NZ_BAABAB010000022.1"/>
</dbReference>
<protein>
    <submittedName>
        <fullName evidence="1">Uncharacterized protein</fullName>
    </submittedName>
</protein>
<gene>
    <name evidence="1" type="ORF">GCM10022236_32500</name>
</gene>
<reference evidence="2" key="1">
    <citation type="journal article" date="2019" name="Int. J. Syst. Evol. Microbiol.">
        <title>The Global Catalogue of Microorganisms (GCM) 10K type strain sequencing project: providing services to taxonomists for standard genome sequencing and annotation.</title>
        <authorList>
            <consortium name="The Broad Institute Genomics Platform"/>
            <consortium name="The Broad Institute Genome Sequencing Center for Infectious Disease"/>
            <person name="Wu L."/>
            <person name="Ma J."/>
        </authorList>
    </citation>
    <scope>NUCLEOTIDE SEQUENCE [LARGE SCALE GENOMIC DNA]</scope>
    <source>
        <strain evidence="2">JCM 16929</strain>
    </source>
</reference>
<comment type="caution">
    <text evidence="1">The sequence shown here is derived from an EMBL/GenBank/DDBJ whole genome shotgun (WGS) entry which is preliminary data.</text>
</comment>
<evidence type="ECO:0000313" key="2">
    <source>
        <dbReference type="Proteomes" id="UP001501490"/>
    </source>
</evidence>
<accession>A0ABP7AA01</accession>
<dbReference type="Pfam" id="PF11578">
    <property type="entry name" value="DUF3237"/>
    <property type="match status" value="1"/>
</dbReference>